<comment type="caution">
    <text evidence="5">The sequence shown here is derived from an EMBL/GenBank/DDBJ whole genome shotgun (WGS) entry which is preliminary data.</text>
</comment>
<dbReference type="RefSeq" id="WP_217068004.1">
    <property type="nucleotide sequence ID" value="NZ_JAHQCS010000154.1"/>
</dbReference>
<keyword evidence="6" id="KW-1185">Reference proteome</keyword>
<name>A0ABS6JJM7_9BACI</name>
<evidence type="ECO:0000256" key="1">
    <source>
        <dbReference type="ARBA" id="ARBA00022491"/>
    </source>
</evidence>
<evidence type="ECO:0000256" key="2">
    <source>
        <dbReference type="ARBA" id="ARBA00023125"/>
    </source>
</evidence>
<proteinExistence type="predicted"/>
<dbReference type="InterPro" id="IPR050624">
    <property type="entry name" value="HTH-type_Tx_Regulator"/>
</dbReference>
<evidence type="ECO:0000313" key="6">
    <source>
        <dbReference type="Proteomes" id="UP000784880"/>
    </source>
</evidence>
<dbReference type="PROSITE" id="PS50977">
    <property type="entry name" value="HTH_TETR_2"/>
    <property type="match status" value="1"/>
</dbReference>
<evidence type="ECO:0000259" key="4">
    <source>
        <dbReference type="PROSITE" id="PS50977"/>
    </source>
</evidence>
<dbReference type="PANTHER" id="PTHR43479">
    <property type="entry name" value="ACREF/ENVCD OPERON REPRESSOR-RELATED"/>
    <property type="match status" value="1"/>
</dbReference>
<evidence type="ECO:0000313" key="5">
    <source>
        <dbReference type="EMBL" id="MBU9713848.1"/>
    </source>
</evidence>
<accession>A0ABS6JJM7</accession>
<feature type="DNA-binding region" description="H-T-H motif" evidence="3">
    <location>
        <begin position="36"/>
        <end position="55"/>
    </location>
</feature>
<evidence type="ECO:0000256" key="3">
    <source>
        <dbReference type="PROSITE-ProRule" id="PRU00335"/>
    </source>
</evidence>
<gene>
    <name evidence="5" type="ORF">KS419_19135</name>
</gene>
<reference evidence="5 6" key="1">
    <citation type="submission" date="2021-06" db="EMBL/GenBank/DDBJ databases">
        <title>Bacillus sp. RD4P76, an endophyte from a halophyte.</title>
        <authorList>
            <person name="Sun J.-Q."/>
        </authorList>
    </citation>
    <scope>NUCLEOTIDE SEQUENCE [LARGE SCALE GENOMIC DNA]</scope>
    <source>
        <strain evidence="5 6">CGMCC 1.15917</strain>
    </source>
</reference>
<protein>
    <submittedName>
        <fullName evidence="5">TetR/AcrR family transcriptional regulator</fullName>
    </submittedName>
</protein>
<feature type="domain" description="HTH tetR-type" evidence="4">
    <location>
        <begin position="13"/>
        <end position="73"/>
    </location>
</feature>
<keyword evidence="1" id="KW-0678">Repressor</keyword>
<dbReference type="EMBL" id="JAHQCS010000154">
    <property type="protein sequence ID" value="MBU9713848.1"/>
    <property type="molecule type" value="Genomic_DNA"/>
</dbReference>
<organism evidence="5 6">
    <name type="scientific">Evansella tamaricis</name>
    <dbReference type="NCBI Taxonomy" id="2069301"/>
    <lineage>
        <taxon>Bacteria</taxon>
        <taxon>Bacillati</taxon>
        <taxon>Bacillota</taxon>
        <taxon>Bacilli</taxon>
        <taxon>Bacillales</taxon>
        <taxon>Bacillaceae</taxon>
        <taxon>Evansella</taxon>
    </lineage>
</organism>
<keyword evidence="2 3" id="KW-0238">DNA-binding</keyword>
<dbReference type="Proteomes" id="UP000784880">
    <property type="component" value="Unassembled WGS sequence"/>
</dbReference>
<dbReference type="InterPro" id="IPR001647">
    <property type="entry name" value="HTH_TetR"/>
</dbReference>
<dbReference type="Pfam" id="PF00440">
    <property type="entry name" value="TetR_N"/>
    <property type="match status" value="1"/>
</dbReference>
<dbReference type="PANTHER" id="PTHR43479:SF11">
    <property type="entry name" value="ACREF_ENVCD OPERON REPRESSOR-RELATED"/>
    <property type="match status" value="1"/>
</dbReference>
<sequence length="215" mass="24735">MNSPKNTFNRISEAKQKKIIESALTEFAEKGYTSANINIIAEKAGVSIGAMYKYFENKEDLYMKIIAYAVEKLNGVLGEIVTSHGNLIVKIEQIIKAIQKHTRENVYLTKLYNQMTTESHPEIVQKIVSDMEGISAQLYAAQIIEAQKKGEIRKDIDPKMFGFYLDNLFILLQFSYSCDYYKERLKMFVGEDVFEKDEAVCEELMKFIKGAFFLK</sequence>